<evidence type="ECO:0000313" key="1">
    <source>
        <dbReference type="EMBL" id="PMC95450.1"/>
    </source>
</evidence>
<protein>
    <submittedName>
        <fullName evidence="1">Uncharacterized protein</fullName>
    </submittedName>
</protein>
<dbReference type="AlphaFoldDB" id="A0A2N6V8E5"/>
<dbReference type="EMBL" id="PNHK01000933">
    <property type="protein sequence ID" value="PMC95450.1"/>
    <property type="molecule type" value="Genomic_DNA"/>
</dbReference>
<accession>A0A2N6V8E5</accession>
<feature type="non-terminal residue" evidence="1">
    <location>
        <position position="74"/>
    </location>
</feature>
<reference evidence="1 2" key="1">
    <citation type="submission" date="2017-09" db="EMBL/GenBank/DDBJ databases">
        <title>Bacterial strain isolated from the female urinary microbiota.</title>
        <authorList>
            <person name="Thomas-White K."/>
            <person name="Kumar N."/>
            <person name="Forster S."/>
            <person name="Putonti C."/>
            <person name="Lawley T."/>
            <person name="Wolfe A.J."/>
        </authorList>
    </citation>
    <scope>NUCLEOTIDE SEQUENCE [LARGE SCALE GENOMIC DNA]</scope>
    <source>
        <strain evidence="1 2">UMB1301</strain>
    </source>
</reference>
<proteinExistence type="predicted"/>
<evidence type="ECO:0000313" key="2">
    <source>
        <dbReference type="Proteomes" id="UP000235598"/>
    </source>
</evidence>
<dbReference type="Proteomes" id="UP000235598">
    <property type="component" value="Unassembled WGS sequence"/>
</dbReference>
<gene>
    <name evidence="1" type="ORF">CJ199_16890</name>
</gene>
<comment type="caution">
    <text evidence="1">The sequence shown here is derived from an EMBL/GenBank/DDBJ whole genome shotgun (WGS) entry which is preliminary data.</text>
</comment>
<feature type="non-terminal residue" evidence="1">
    <location>
        <position position="1"/>
    </location>
</feature>
<organism evidence="1 2">
    <name type="scientific">Brevibacterium paucivorans</name>
    <dbReference type="NCBI Taxonomy" id="170994"/>
    <lineage>
        <taxon>Bacteria</taxon>
        <taxon>Bacillati</taxon>
        <taxon>Actinomycetota</taxon>
        <taxon>Actinomycetes</taxon>
        <taxon>Micrococcales</taxon>
        <taxon>Brevibacteriaceae</taxon>
        <taxon>Brevibacterium</taxon>
    </lineage>
</organism>
<sequence>KRVPPTPPGSFRAAQHRQLLRQVQKNPQNYPHPARVQHAVIIAAYNEPYEVIEPTIRGLLYTTHPRDRIGQLLL</sequence>
<name>A0A2N6V8E5_9MICO</name>